<sequence length="73" mass="7813">MSWGGRCGRQVITVNERNSVKSQALQANDGYSVGMKGLVEQGVCMRGCRSREQLAKPGSDLPVSLVGTEESGR</sequence>
<dbReference type="Proteomes" id="UP000027002">
    <property type="component" value="Chromosome 4"/>
</dbReference>
<dbReference type="KEGG" id="uvi:66066280"/>
<reference evidence="1" key="1">
    <citation type="submission" date="2020-03" db="EMBL/GenBank/DDBJ databases">
        <title>A mixture of massive structural variations and highly conserved coding sequences in Ustilaginoidea virens genome.</title>
        <authorList>
            <person name="Zhang K."/>
            <person name="Zhao Z."/>
            <person name="Zhang Z."/>
            <person name="Li Y."/>
            <person name="Hsiang T."/>
            <person name="Sun W."/>
        </authorList>
    </citation>
    <scope>NUCLEOTIDE SEQUENCE</scope>
    <source>
        <strain evidence="1">UV-8b</strain>
    </source>
</reference>
<gene>
    <name evidence="1" type="ORF">UV8b_05503</name>
</gene>
<name>A0A8E5HTB4_USTVR</name>
<protein>
    <submittedName>
        <fullName evidence="1">Uncharacterized protein</fullName>
    </submittedName>
</protein>
<dbReference type="RefSeq" id="XP_042998933.1">
    <property type="nucleotide sequence ID" value="XM_043143000.1"/>
</dbReference>
<evidence type="ECO:0000313" key="1">
    <source>
        <dbReference type="EMBL" id="QUC21260.1"/>
    </source>
</evidence>
<dbReference type="GeneID" id="66066280"/>
<organism evidence="1 2">
    <name type="scientific">Ustilaginoidea virens</name>
    <name type="common">Rice false smut fungus</name>
    <name type="synonym">Villosiclava virens</name>
    <dbReference type="NCBI Taxonomy" id="1159556"/>
    <lineage>
        <taxon>Eukaryota</taxon>
        <taxon>Fungi</taxon>
        <taxon>Dikarya</taxon>
        <taxon>Ascomycota</taxon>
        <taxon>Pezizomycotina</taxon>
        <taxon>Sordariomycetes</taxon>
        <taxon>Hypocreomycetidae</taxon>
        <taxon>Hypocreales</taxon>
        <taxon>Clavicipitaceae</taxon>
        <taxon>Ustilaginoidea</taxon>
    </lineage>
</organism>
<dbReference type="EMBL" id="CP072756">
    <property type="protein sequence ID" value="QUC21260.1"/>
    <property type="molecule type" value="Genomic_DNA"/>
</dbReference>
<dbReference type="AlphaFoldDB" id="A0A8E5HTB4"/>
<accession>A0A8E5HTB4</accession>
<keyword evidence="2" id="KW-1185">Reference proteome</keyword>
<evidence type="ECO:0000313" key="2">
    <source>
        <dbReference type="Proteomes" id="UP000027002"/>
    </source>
</evidence>
<proteinExistence type="predicted"/>